<proteinExistence type="predicted"/>
<evidence type="ECO:0000313" key="4">
    <source>
        <dbReference type="Ensembl" id="ENSCAFP00040014158.1"/>
    </source>
</evidence>
<evidence type="ECO:0000313" key="3">
    <source>
        <dbReference type="Ensembl" id="ENSCAFP00030036885.1"/>
    </source>
</evidence>
<dbReference type="AlphaFoldDB" id="A0A8C0S0V9"/>
<organism evidence="4 6">
    <name type="scientific">Canis lupus familiaris</name>
    <name type="common">Dog</name>
    <name type="synonym">Canis familiaris</name>
    <dbReference type="NCBI Taxonomy" id="9615"/>
    <lineage>
        <taxon>Eukaryota</taxon>
        <taxon>Metazoa</taxon>
        <taxon>Chordata</taxon>
        <taxon>Craniata</taxon>
        <taxon>Vertebrata</taxon>
        <taxon>Euteleostomi</taxon>
        <taxon>Mammalia</taxon>
        <taxon>Eutheria</taxon>
        <taxon>Laurasiatheria</taxon>
        <taxon>Carnivora</taxon>
        <taxon>Caniformia</taxon>
        <taxon>Canidae</taxon>
        <taxon>Canis</taxon>
    </lineage>
</organism>
<dbReference type="Proteomes" id="UP000694542">
    <property type="component" value="Chromosome 8"/>
</dbReference>
<evidence type="ECO:0000256" key="1">
    <source>
        <dbReference type="SAM" id="SignalP"/>
    </source>
</evidence>
<dbReference type="Proteomes" id="UP000002254">
    <property type="component" value="Chromosome 8"/>
</dbReference>
<sequence>MVSLWKLSILCGVQGGQALFLQIPVVRSAHVSAFLQEPAPGWYRTQYIHLSPNHYSVITMFKGMLCRKQTQVFWHSQL</sequence>
<accession>A0A8C0S0V9</accession>
<reference evidence="4" key="4">
    <citation type="submission" date="2025-05" db="UniProtKB">
        <authorList>
            <consortium name="Ensembl"/>
        </authorList>
    </citation>
    <scope>IDENTIFICATION</scope>
</reference>
<dbReference type="Ensembl" id="ENSCAFT00030042278.1">
    <property type="protein sequence ID" value="ENSCAFP00030036885.1"/>
    <property type="gene ID" value="ENSCAFG00030022989.1"/>
</dbReference>
<evidence type="ECO:0000313" key="2">
    <source>
        <dbReference type="Ensembl" id="ENSCAFP00000057514.1"/>
    </source>
</evidence>
<protein>
    <recommendedName>
        <fullName evidence="7">Succinate dehydrogenase [ubiquinone] cytochrome b small subunit</fullName>
    </recommendedName>
</protein>
<evidence type="ECO:0000313" key="5">
    <source>
        <dbReference type="Proteomes" id="UP000002254"/>
    </source>
</evidence>
<reference evidence="4" key="2">
    <citation type="submission" date="2018-10" db="EMBL/GenBank/DDBJ databases">
        <title>De novo assembly of a Great Dane genome.</title>
        <authorList>
            <person name="Kidd J.M."/>
            <person name="Pendleton A.L."/>
            <person name="Shen F."/>
            <person name="Emery S."/>
        </authorList>
    </citation>
    <scope>NUCLEOTIDE SEQUENCE [LARGE SCALE GENOMIC DNA]</scope>
    <source>
        <strain evidence="4">Great Dane</strain>
    </source>
</reference>
<feature type="signal peptide" evidence="1">
    <location>
        <begin position="1"/>
        <end position="18"/>
    </location>
</feature>
<keyword evidence="1" id="KW-0732">Signal</keyword>
<reference evidence="3" key="3">
    <citation type="submission" date="2019-03" db="EMBL/GenBank/DDBJ databases">
        <authorList>
            <person name="Warren W.C."/>
            <person name="Johnson G.S."/>
        </authorList>
    </citation>
    <scope>NUCLEOTIDE SEQUENCE [LARGE SCALE GENOMIC DNA]</scope>
    <source>
        <strain evidence="3">Basenji</strain>
    </source>
</reference>
<dbReference type="OrthoDB" id="18577at2759"/>
<evidence type="ECO:0000313" key="6">
    <source>
        <dbReference type="Proteomes" id="UP000694542"/>
    </source>
</evidence>
<name>A0A8C0S0V9_CANLF</name>
<feature type="chain" id="PRO_5044673266" description="Succinate dehydrogenase [ubiquinone] cytochrome b small subunit" evidence="1">
    <location>
        <begin position="19"/>
        <end position="78"/>
    </location>
</feature>
<evidence type="ECO:0008006" key="7">
    <source>
        <dbReference type="Google" id="ProtNLM"/>
    </source>
</evidence>
<dbReference type="Ensembl" id="ENSCAFT00040016336.1">
    <property type="protein sequence ID" value="ENSCAFP00040014158.1"/>
    <property type="gene ID" value="ENSCAFG00040008768.1"/>
</dbReference>
<dbReference type="Proteomes" id="UP000694429">
    <property type="component" value="Chromosome 8"/>
</dbReference>
<dbReference type="Ensembl" id="ENSCAFT00000073861.2">
    <property type="protein sequence ID" value="ENSCAFP00000057514.1"/>
    <property type="gene ID" value="ENSCAFG00000043878.2"/>
</dbReference>
<reference evidence="2 5" key="1">
    <citation type="journal article" date="2005" name="Nature">
        <title>Genome sequence, comparative analysis and haplotype structure of the domestic dog.</title>
        <authorList>
            <consortium name="Broad Sequencing Platform"/>
            <person name="Lindblad-Toh K."/>
            <person name="Wade C.M."/>
            <person name="Mikkelsen T.S."/>
            <person name="Karlsson E.K."/>
            <person name="Jaffe D.B."/>
            <person name="Kamal M."/>
            <person name="Clamp M."/>
            <person name="Chang J.L."/>
            <person name="Kulbokas E.J. III"/>
            <person name="Zody M.C."/>
            <person name="Mauceli E."/>
            <person name="Xie X."/>
            <person name="Breen M."/>
            <person name="Wayne R.K."/>
            <person name="Ostrander E.A."/>
            <person name="Ponting C.P."/>
            <person name="Galibert F."/>
            <person name="Smith D.R."/>
            <person name="DeJong P.J."/>
            <person name="Kirkness E."/>
            <person name="Alvarez P."/>
            <person name="Biagi T."/>
            <person name="Brockman W."/>
            <person name="Butler J."/>
            <person name="Chin C.W."/>
            <person name="Cook A."/>
            <person name="Cuff J."/>
            <person name="Daly M.J."/>
            <person name="DeCaprio D."/>
            <person name="Gnerre S."/>
            <person name="Grabherr M."/>
            <person name="Kellis M."/>
            <person name="Kleber M."/>
            <person name="Bardeleben C."/>
            <person name="Goodstadt L."/>
            <person name="Heger A."/>
            <person name="Hitte C."/>
            <person name="Kim L."/>
            <person name="Koepfli K.P."/>
            <person name="Parker H.G."/>
            <person name="Pollinger J.P."/>
            <person name="Searle S.M."/>
            <person name="Sutter N.B."/>
            <person name="Thomas R."/>
            <person name="Webber C."/>
            <person name="Baldwin J."/>
            <person name="Abebe A."/>
            <person name="Abouelleil A."/>
            <person name="Aftuck L."/>
            <person name="Ait-Zahra M."/>
            <person name="Aldredge T."/>
            <person name="Allen N."/>
            <person name="An P."/>
            <person name="Anderson S."/>
            <person name="Antoine C."/>
            <person name="Arachchi H."/>
            <person name="Aslam A."/>
            <person name="Ayotte L."/>
            <person name="Bachantsang P."/>
            <person name="Barry A."/>
            <person name="Bayul T."/>
            <person name="Benamara M."/>
            <person name="Berlin A."/>
            <person name="Bessette D."/>
            <person name="Blitshteyn B."/>
            <person name="Bloom T."/>
            <person name="Blye J."/>
            <person name="Boguslavskiy L."/>
            <person name="Bonnet C."/>
            <person name="Boukhgalter B."/>
            <person name="Brown A."/>
            <person name="Cahill P."/>
            <person name="Calixte N."/>
            <person name="Camarata J."/>
            <person name="Cheshatsang Y."/>
            <person name="Chu J."/>
            <person name="Citroen M."/>
            <person name="Collymore A."/>
            <person name="Cooke P."/>
            <person name="Dawoe T."/>
            <person name="Daza R."/>
            <person name="Decktor K."/>
            <person name="DeGray S."/>
            <person name="Dhargay N."/>
            <person name="Dooley K."/>
            <person name="Dooley K."/>
            <person name="Dorje P."/>
            <person name="Dorjee K."/>
            <person name="Dorris L."/>
            <person name="Duffey N."/>
            <person name="Dupes A."/>
            <person name="Egbiremolen O."/>
            <person name="Elong R."/>
            <person name="Falk J."/>
            <person name="Farina A."/>
            <person name="Faro S."/>
            <person name="Ferguson D."/>
            <person name="Ferreira P."/>
            <person name="Fisher S."/>
            <person name="FitzGerald M."/>
            <person name="Foley K."/>
            <person name="Foley C."/>
            <person name="Franke A."/>
            <person name="Friedrich D."/>
            <person name="Gage D."/>
            <person name="Garber M."/>
            <person name="Gearin G."/>
            <person name="Giannoukos G."/>
            <person name="Goode T."/>
            <person name="Goyette A."/>
            <person name="Graham J."/>
            <person name="Grandbois E."/>
            <person name="Gyaltsen K."/>
            <person name="Hafez N."/>
            <person name="Hagopian D."/>
            <person name="Hagos B."/>
            <person name="Hall J."/>
            <person name="Healy C."/>
            <person name="Hegarty R."/>
            <person name="Honan T."/>
            <person name="Horn A."/>
            <person name="Houde N."/>
            <person name="Hughes L."/>
            <person name="Hunnicutt L."/>
            <person name="Husby M."/>
            <person name="Jester B."/>
            <person name="Jones C."/>
            <person name="Kamat A."/>
            <person name="Kanga B."/>
            <person name="Kells C."/>
            <person name="Khazanovich D."/>
            <person name="Kieu A.C."/>
            <person name="Kisner P."/>
            <person name="Kumar M."/>
            <person name="Lance K."/>
            <person name="Landers T."/>
            <person name="Lara M."/>
            <person name="Lee W."/>
            <person name="Leger J.P."/>
            <person name="Lennon N."/>
            <person name="Leuper L."/>
            <person name="LeVine S."/>
            <person name="Liu J."/>
            <person name="Liu X."/>
            <person name="Lokyitsang Y."/>
            <person name="Lokyitsang T."/>
            <person name="Lui A."/>
            <person name="Macdonald J."/>
            <person name="Major J."/>
            <person name="Marabella R."/>
            <person name="Maru K."/>
            <person name="Matthews C."/>
            <person name="McDonough S."/>
            <person name="Mehta T."/>
            <person name="Meldrim J."/>
            <person name="Melnikov A."/>
            <person name="Meneus L."/>
            <person name="Mihalev A."/>
            <person name="Mihova T."/>
            <person name="Miller K."/>
            <person name="Mittelman R."/>
            <person name="Mlenga V."/>
            <person name="Mulrain L."/>
            <person name="Munson G."/>
            <person name="Navidi A."/>
            <person name="Naylor J."/>
            <person name="Nguyen T."/>
            <person name="Nguyen N."/>
            <person name="Nguyen C."/>
            <person name="Nguyen T."/>
            <person name="Nicol R."/>
            <person name="Norbu N."/>
            <person name="Norbu C."/>
            <person name="Novod N."/>
            <person name="Nyima T."/>
            <person name="Olandt P."/>
            <person name="O'Neill B."/>
            <person name="O'Neill K."/>
            <person name="Osman S."/>
            <person name="Oyono L."/>
            <person name="Patti C."/>
            <person name="Perrin D."/>
            <person name="Phunkhang P."/>
            <person name="Pierre F."/>
            <person name="Priest M."/>
            <person name="Rachupka A."/>
            <person name="Raghuraman S."/>
            <person name="Rameau R."/>
            <person name="Ray V."/>
            <person name="Raymond C."/>
            <person name="Rege F."/>
            <person name="Rise C."/>
            <person name="Rogers J."/>
            <person name="Rogov P."/>
            <person name="Sahalie J."/>
            <person name="Settipalli S."/>
            <person name="Sharpe T."/>
            <person name="Shea T."/>
            <person name="Sheehan M."/>
            <person name="Sherpa N."/>
            <person name="Shi J."/>
            <person name="Shih D."/>
            <person name="Sloan J."/>
            <person name="Smith C."/>
            <person name="Sparrow T."/>
            <person name="Stalker J."/>
            <person name="Stange-Thomann N."/>
            <person name="Stavropoulos S."/>
            <person name="Stone C."/>
            <person name="Stone S."/>
            <person name="Sykes S."/>
            <person name="Tchuinga P."/>
            <person name="Tenzing P."/>
            <person name="Tesfaye S."/>
            <person name="Thoulutsang D."/>
            <person name="Thoulutsang Y."/>
            <person name="Topham K."/>
            <person name="Topping I."/>
            <person name="Tsamla T."/>
            <person name="Vassiliev H."/>
            <person name="Venkataraman V."/>
            <person name="Vo A."/>
            <person name="Wangchuk T."/>
            <person name="Wangdi T."/>
            <person name="Weiand M."/>
            <person name="Wilkinson J."/>
            <person name="Wilson A."/>
            <person name="Yadav S."/>
            <person name="Yang S."/>
            <person name="Yang X."/>
            <person name="Young G."/>
            <person name="Yu Q."/>
            <person name="Zainoun J."/>
            <person name="Zembek L."/>
            <person name="Zimmer A."/>
            <person name="Lander E.S."/>
        </authorList>
    </citation>
    <scope>NUCLEOTIDE SEQUENCE [LARGE SCALE GENOMIC DNA]</scope>
    <source>
        <strain evidence="2">Boxer</strain>
    </source>
</reference>